<reference evidence="2" key="3">
    <citation type="journal article" date="2019" name="BMC Res. Notes">
        <title>Complete genome sequence of the Sulfodiicoccus acidiphilus strain HS-1T, the first crenarchaeon that lacks polB3, isolated from an acidic hot spring in Ohwaku-dani, Hakone, Japan.</title>
        <authorList>
            <person name="Sakai H.D."/>
            <person name="Kurosawa N."/>
        </authorList>
    </citation>
    <scope>NUCLEOTIDE SEQUENCE</scope>
    <source>
        <strain evidence="2">HS-1</strain>
    </source>
</reference>
<reference evidence="4" key="2">
    <citation type="submission" date="2018-04" db="EMBL/GenBank/DDBJ databases">
        <title>Complete genome sequence of Sulfodiicoccus acidiphilus strain HS-1.</title>
        <authorList>
            <person name="Sakai H.D."/>
            <person name="Kurosawa N."/>
        </authorList>
    </citation>
    <scope>NUCLEOTIDE SEQUENCE [LARGE SCALE GENOMIC DNA]</scope>
    <source>
        <strain evidence="4">HS-1</strain>
    </source>
</reference>
<name>A0A348B5N9_9CREN</name>
<sequence length="132" mass="14787">MNVVRGKSGLRDFRELSSRSARKAGLTSTGSSTASTTRSRWRTRGRGASPSWLTSRDPHTIAEPYRPRCTEEGSSWEGQDRAGKLRNEVLFLYYVVQDDVWNLLNRVVFGYTTSGEESIGFDSFISSEKGGR</sequence>
<evidence type="ECO:0000313" key="3">
    <source>
        <dbReference type="EMBL" id="GGT92774.1"/>
    </source>
</evidence>
<dbReference type="Proteomes" id="UP000616143">
    <property type="component" value="Unassembled WGS sequence"/>
</dbReference>
<reference evidence="3" key="1">
    <citation type="journal article" date="2014" name="Int. J. Syst. Evol. Microbiol.">
        <title>Complete genome sequence of Corynebacterium casei LMG S-19264T (=DSM 44701T), isolated from a smear-ripened cheese.</title>
        <authorList>
            <consortium name="US DOE Joint Genome Institute (JGI-PGF)"/>
            <person name="Walter F."/>
            <person name="Albersmeier A."/>
            <person name="Kalinowski J."/>
            <person name="Ruckert C."/>
        </authorList>
    </citation>
    <scope>NUCLEOTIDE SEQUENCE</scope>
    <source>
        <strain evidence="3">JCM 31740</strain>
    </source>
</reference>
<gene>
    <name evidence="3" type="ORF">GCM10007116_08190</name>
    <name evidence="2" type="ORF">HS1genome_1880</name>
</gene>
<organism evidence="2 4">
    <name type="scientific">Sulfodiicoccus acidiphilus</name>
    <dbReference type="NCBI Taxonomy" id="1670455"/>
    <lineage>
        <taxon>Archaea</taxon>
        <taxon>Thermoproteota</taxon>
        <taxon>Thermoprotei</taxon>
        <taxon>Sulfolobales</taxon>
        <taxon>Sulfolobaceae</taxon>
        <taxon>Sulfodiicoccus</taxon>
    </lineage>
</organism>
<proteinExistence type="predicted"/>
<accession>A0A348B5N9</accession>
<keyword evidence="4" id="KW-1185">Reference proteome</keyword>
<feature type="region of interest" description="Disordered" evidence="1">
    <location>
        <begin position="18"/>
        <end position="80"/>
    </location>
</feature>
<protein>
    <submittedName>
        <fullName evidence="2">Uncharacterized protein</fullName>
    </submittedName>
</protein>
<reference evidence="3" key="4">
    <citation type="submission" date="2020-09" db="EMBL/GenBank/DDBJ databases">
        <authorList>
            <person name="Sun Q."/>
            <person name="Ohkuma M."/>
        </authorList>
    </citation>
    <scope>NUCLEOTIDE SEQUENCE</scope>
    <source>
        <strain evidence="3">JCM 31740</strain>
    </source>
</reference>
<feature type="compositionally biased region" description="Low complexity" evidence="1">
    <location>
        <begin position="27"/>
        <end position="38"/>
    </location>
</feature>
<dbReference type="KEGG" id="sacd:HS1genome_1880"/>
<dbReference type="AlphaFoldDB" id="A0A348B5N9"/>
<evidence type="ECO:0000256" key="1">
    <source>
        <dbReference type="SAM" id="MobiDB-lite"/>
    </source>
</evidence>
<dbReference type="EMBL" id="AP018553">
    <property type="protein sequence ID" value="BBD73491.1"/>
    <property type="molecule type" value="Genomic_DNA"/>
</dbReference>
<dbReference type="EMBL" id="BMQS01000006">
    <property type="protein sequence ID" value="GGT92774.1"/>
    <property type="molecule type" value="Genomic_DNA"/>
</dbReference>
<feature type="compositionally biased region" description="Basic and acidic residues" evidence="1">
    <location>
        <begin position="56"/>
        <end position="71"/>
    </location>
</feature>
<dbReference type="Proteomes" id="UP000276741">
    <property type="component" value="Chromosome"/>
</dbReference>
<evidence type="ECO:0000313" key="2">
    <source>
        <dbReference type="EMBL" id="BBD73491.1"/>
    </source>
</evidence>
<evidence type="ECO:0000313" key="4">
    <source>
        <dbReference type="Proteomes" id="UP000276741"/>
    </source>
</evidence>